<dbReference type="Proteomes" id="UP000049983">
    <property type="component" value="Unassembled WGS sequence"/>
</dbReference>
<dbReference type="InterPro" id="IPR029039">
    <property type="entry name" value="Flavoprotein-like_sf"/>
</dbReference>
<dbReference type="InterPro" id="IPR003680">
    <property type="entry name" value="Flavodoxin_fold"/>
</dbReference>
<name>A0A0M6ZNA5_9HYPH</name>
<proteinExistence type="inferred from homology"/>
<dbReference type="STRING" id="311410.LA5095_02941"/>
<dbReference type="Pfam" id="PF02525">
    <property type="entry name" value="Flavodoxin_2"/>
    <property type="match status" value="1"/>
</dbReference>
<keyword evidence="2" id="KW-0560">Oxidoreductase</keyword>
<dbReference type="PANTHER" id="PTHR10204:SF34">
    <property type="entry name" value="NAD(P)H DEHYDROGENASE [QUINONE] 1 ISOFORM 1"/>
    <property type="match status" value="1"/>
</dbReference>
<dbReference type="RefSeq" id="WP_055116154.1">
    <property type="nucleotide sequence ID" value="NZ_CXWA01000003.1"/>
</dbReference>
<evidence type="ECO:0000256" key="2">
    <source>
        <dbReference type="ARBA" id="ARBA00023002"/>
    </source>
</evidence>
<dbReference type="Gene3D" id="3.40.50.360">
    <property type="match status" value="1"/>
</dbReference>
<dbReference type="GeneID" id="97667776"/>
<evidence type="ECO:0000313" key="5">
    <source>
        <dbReference type="Proteomes" id="UP000049983"/>
    </source>
</evidence>
<protein>
    <submittedName>
        <fullName evidence="4">Azoreductase</fullName>
    </submittedName>
</protein>
<dbReference type="InterPro" id="IPR051545">
    <property type="entry name" value="NAD(P)H_dehydrogenase_qn"/>
</dbReference>
<organism evidence="4 5">
    <name type="scientific">Roseibium album</name>
    <dbReference type="NCBI Taxonomy" id="311410"/>
    <lineage>
        <taxon>Bacteria</taxon>
        <taxon>Pseudomonadati</taxon>
        <taxon>Pseudomonadota</taxon>
        <taxon>Alphaproteobacteria</taxon>
        <taxon>Hyphomicrobiales</taxon>
        <taxon>Stappiaceae</taxon>
        <taxon>Roseibium</taxon>
    </lineage>
</organism>
<dbReference type="OrthoDB" id="9798454at2"/>
<evidence type="ECO:0000259" key="3">
    <source>
        <dbReference type="Pfam" id="PF02525"/>
    </source>
</evidence>
<dbReference type="SUPFAM" id="SSF52218">
    <property type="entry name" value="Flavoproteins"/>
    <property type="match status" value="1"/>
</dbReference>
<evidence type="ECO:0000256" key="1">
    <source>
        <dbReference type="ARBA" id="ARBA00006252"/>
    </source>
</evidence>
<gene>
    <name evidence="4" type="ORF">LA5096_00310</name>
</gene>
<evidence type="ECO:0000313" key="4">
    <source>
        <dbReference type="EMBL" id="CTQ64238.1"/>
    </source>
</evidence>
<dbReference type="EMBL" id="CXWC01000001">
    <property type="protein sequence ID" value="CTQ64238.1"/>
    <property type="molecule type" value="Genomic_DNA"/>
</dbReference>
<reference evidence="5" key="1">
    <citation type="submission" date="2015-07" db="EMBL/GenBank/DDBJ databases">
        <authorList>
            <person name="Rodrigo-Torres Lidia"/>
            <person name="Arahal R.David."/>
        </authorList>
    </citation>
    <scope>NUCLEOTIDE SEQUENCE [LARGE SCALE GENOMIC DNA]</scope>
    <source>
        <strain evidence="5">CECT 5096</strain>
    </source>
</reference>
<dbReference type="AlphaFoldDB" id="A0A0M6ZNA5"/>
<dbReference type="GO" id="GO:0005829">
    <property type="term" value="C:cytosol"/>
    <property type="evidence" value="ECO:0007669"/>
    <property type="project" value="TreeGrafter"/>
</dbReference>
<dbReference type="PANTHER" id="PTHR10204">
    <property type="entry name" value="NAD P H OXIDOREDUCTASE-RELATED"/>
    <property type="match status" value="1"/>
</dbReference>
<keyword evidence="5" id="KW-1185">Reference proteome</keyword>
<dbReference type="GO" id="GO:0003955">
    <property type="term" value="F:NAD(P)H dehydrogenase (quinone) activity"/>
    <property type="evidence" value="ECO:0007669"/>
    <property type="project" value="TreeGrafter"/>
</dbReference>
<comment type="similarity">
    <text evidence="1">Belongs to the NAD(P)H dehydrogenase (quinone) family.</text>
</comment>
<sequence length="193" mass="21671">MTRILVLDGHPANGSFCSALAEEYSREAGTKGHEVRVRHLSKLDFNPDYGTSDFDQGPQLEPDLQAFWEDITWCEHIVIVHPLWWGGHPAKLKGLFDRVLLSGKAFKYVKGKTIPEKLLKGRSAEVLVTADTPGWIFKWIYGAGIRKQTEKQILAFCGFKPKGYHVFSPIHGSNDAERTKMLSRAGHLGRRAA</sequence>
<accession>A0A0M6ZNA5</accession>
<feature type="domain" description="Flavodoxin-like fold" evidence="3">
    <location>
        <begin position="3"/>
        <end position="179"/>
    </location>
</feature>